<accession>A0A9N8EJJ3</accession>
<protein>
    <recommendedName>
        <fullName evidence="3">Tetratricopeptide repeat protein</fullName>
    </recommendedName>
</protein>
<dbReference type="AlphaFoldDB" id="A0A9N8EJJ3"/>
<name>A0A9N8EJJ3_9STRA</name>
<dbReference type="Proteomes" id="UP001153069">
    <property type="component" value="Unassembled WGS sequence"/>
</dbReference>
<dbReference type="InterPro" id="IPR011990">
    <property type="entry name" value="TPR-like_helical_dom_sf"/>
</dbReference>
<keyword evidence="2" id="KW-1185">Reference proteome</keyword>
<dbReference type="EMBL" id="CAICTM010001282">
    <property type="protein sequence ID" value="CAB9522257.1"/>
    <property type="molecule type" value="Genomic_DNA"/>
</dbReference>
<reference evidence="1" key="1">
    <citation type="submission" date="2020-06" db="EMBL/GenBank/DDBJ databases">
        <authorList>
            <consortium name="Plant Systems Biology data submission"/>
        </authorList>
    </citation>
    <scope>NUCLEOTIDE SEQUENCE</scope>
    <source>
        <strain evidence="1">D6</strain>
    </source>
</reference>
<evidence type="ECO:0000313" key="1">
    <source>
        <dbReference type="EMBL" id="CAB9522257.1"/>
    </source>
</evidence>
<dbReference type="Gene3D" id="1.25.40.10">
    <property type="entry name" value="Tetratricopeptide repeat domain"/>
    <property type="match status" value="1"/>
</dbReference>
<gene>
    <name evidence="1" type="ORF">SEMRO_1284_G259200.1</name>
</gene>
<dbReference type="SUPFAM" id="SSF48452">
    <property type="entry name" value="TPR-like"/>
    <property type="match status" value="1"/>
</dbReference>
<sequence>MLNRSTSNPSTRRIRRRSSNERTYKLDLDANHIESLIRWLCEESSDDFLAKAYRQRYQGLGERQQPHNQNNTWTQEDLCDVISAIQALLSSVTNPPSSMVAEAHSTIGIIHQRLNQDARATQSFMQALWVQASSDDVSPITIGMTKTRLALAYGRKGESQKAISLLEKAIQDFREGGLSEEHELVTRAKEALHAFHLAETARRNRSNSRRISQGAA</sequence>
<comment type="caution">
    <text evidence="1">The sequence shown here is derived from an EMBL/GenBank/DDBJ whole genome shotgun (WGS) entry which is preliminary data.</text>
</comment>
<evidence type="ECO:0000313" key="2">
    <source>
        <dbReference type="Proteomes" id="UP001153069"/>
    </source>
</evidence>
<proteinExistence type="predicted"/>
<evidence type="ECO:0008006" key="3">
    <source>
        <dbReference type="Google" id="ProtNLM"/>
    </source>
</evidence>
<organism evidence="1 2">
    <name type="scientific">Seminavis robusta</name>
    <dbReference type="NCBI Taxonomy" id="568900"/>
    <lineage>
        <taxon>Eukaryota</taxon>
        <taxon>Sar</taxon>
        <taxon>Stramenopiles</taxon>
        <taxon>Ochrophyta</taxon>
        <taxon>Bacillariophyta</taxon>
        <taxon>Bacillariophyceae</taxon>
        <taxon>Bacillariophycidae</taxon>
        <taxon>Naviculales</taxon>
        <taxon>Naviculaceae</taxon>
        <taxon>Seminavis</taxon>
    </lineage>
</organism>